<reference evidence="1" key="1">
    <citation type="submission" date="2014-11" db="EMBL/GenBank/DDBJ databases">
        <authorList>
            <person name="Amaro Gonzalez C."/>
        </authorList>
    </citation>
    <scope>NUCLEOTIDE SEQUENCE</scope>
</reference>
<sequence length="32" mass="3454">MSCVGSLSCFSTVKSSGYPCNPWLLLVALMQM</sequence>
<dbReference type="EMBL" id="GBXM01075961">
    <property type="protein sequence ID" value="JAH32616.1"/>
    <property type="molecule type" value="Transcribed_RNA"/>
</dbReference>
<accession>A0A0E9RU08</accession>
<organism evidence="1">
    <name type="scientific">Anguilla anguilla</name>
    <name type="common">European freshwater eel</name>
    <name type="synonym">Muraena anguilla</name>
    <dbReference type="NCBI Taxonomy" id="7936"/>
    <lineage>
        <taxon>Eukaryota</taxon>
        <taxon>Metazoa</taxon>
        <taxon>Chordata</taxon>
        <taxon>Craniata</taxon>
        <taxon>Vertebrata</taxon>
        <taxon>Euteleostomi</taxon>
        <taxon>Actinopterygii</taxon>
        <taxon>Neopterygii</taxon>
        <taxon>Teleostei</taxon>
        <taxon>Anguilliformes</taxon>
        <taxon>Anguillidae</taxon>
        <taxon>Anguilla</taxon>
    </lineage>
</organism>
<name>A0A0E9RU08_ANGAN</name>
<reference evidence="1" key="2">
    <citation type="journal article" date="2015" name="Fish Shellfish Immunol.">
        <title>Early steps in the European eel (Anguilla anguilla)-Vibrio vulnificus interaction in the gills: Role of the RtxA13 toxin.</title>
        <authorList>
            <person name="Callol A."/>
            <person name="Pajuelo D."/>
            <person name="Ebbesson L."/>
            <person name="Teles M."/>
            <person name="MacKenzie S."/>
            <person name="Amaro C."/>
        </authorList>
    </citation>
    <scope>NUCLEOTIDE SEQUENCE</scope>
</reference>
<protein>
    <submittedName>
        <fullName evidence="1">Uncharacterized protein</fullName>
    </submittedName>
</protein>
<evidence type="ECO:0000313" key="1">
    <source>
        <dbReference type="EMBL" id="JAH32616.1"/>
    </source>
</evidence>
<proteinExistence type="predicted"/>
<dbReference type="AlphaFoldDB" id="A0A0E9RU08"/>